<dbReference type="Proteomes" id="UP000321424">
    <property type="component" value="Unassembled WGS sequence"/>
</dbReference>
<dbReference type="RefSeq" id="WP_107653267.1">
    <property type="nucleotide sequence ID" value="NZ_BJXA01000025.1"/>
</dbReference>
<evidence type="ECO:0000256" key="1">
    <source>
        <dbReference type="SAM" id="MobiDB-lite"/>
    </source>
</evidence>
<gene>
    <name evidence="3" type="ORF">NN4_40440</name>
</gene>
<name>A0A511MFR6_9NOCA</name>
<organism evidence="3 4">
    <name type="scientific">Nocardia ninae NBRC 108245</name>
    <dbReference type="NCBI Taxonomy" id="1210091"/>
    <lineage>
        <taxon>Bacteria</taxon>
        <taxon>Bacillati</taxon>
        <taxon>Actinomycetota</taxon>
        <taxon>Actinomycetes</taxon>
        <taxon>Mycobacteriales</taxon>
        <taxon>Nocardiaceae</taxon>
        <taxon>Nocardia</taxon>
    </lineage>
</organism>
<dbReference type="AlphaFoldDB" id="A0A511MFR6"/>
<feature type="signal peptide" evidence="2">
    <location>
        <begin position="1"/>
        <end position="27"/>
    </location>
</feature>
<evidence type="ECO:0000256" key="2">
    <source>
        <dbReference type="SAM" id="SignalP"/>
    </source>
</evidence>
<feature type="region of interest" description="Disordered" evidence="1">
    <location>
        <begin position="25"/>
        <end position="45"/>
    </location>
</feature>
<feature type="chain" id="PRO_5022148648" evidence="2">
    <location>
        <begin position="28"/>
        <end position="67"/>
    </location>
</feature>
<keyword evidence="4" id="KW-1185">Reference proteome</keyword>
<evidence type="ECO:0000313" key="3">
    <source>
        <dbReference type="EMBL" id="GEM39525.1"/>
    </source>
</evidence>
<protein>
    <submittedName>
        <fullName evidence="3">Uncharacterized protein</fullName>
    </submittedName>
</protein>
<proteinExistence type="predicted"/>
<feature type="compositionally biased region" description="Low complexity" evidence="1">
    <location>
        <begin position="25"/>
        <end position="44"/>
    </location>
</feature>
<dbReference type="EMBL" id="BJXA01000025">
    <property type="protein sequence ID" value="GEM39525.1"/>
    <property type="molecule type" value="Genomic_DNA"/>
</dbReference>
<comment type="caution">
    <text evidence="3">The sequence shown here is derived from an EMBL/GenBank/DDBJ whole genome shotgun (WGS) entry which is preliminary data.</text>
</comment>
<keyword evidence="2" id="KW-0732">Signal</keyword>
<sequence length="67" mass="6306">MSKIRVFGVVFAATAGIILAGSGLASAGTDSGSGTGSAKTDTATESGSATILGDLLKLLSTGSAEAS</sequence>
<evidence type="ECO:0000313" key="4">
    <source>
        <dbReference type="Proteomes" id="UP000321424"/>
    </source>
</evidence>
<accession>A0A511MFR6</accession>
<reference evidence="3 4" key="1">
    <citation type="submission" date="2019-07" db="EMBL/GenBank/DDBJ databases">
        <title>Whole genome shotgun sequence of Nocardia ninae NBRC 108245.</title>
        <authorList>
            <person name="Hosoyama A."/>
            <person name="Uohara A."/>
            <person name="Ohji S."/>
            <person name="Ichikawa N."/>
        </authorList>
    </citation>
    <scope>NUCLEOTIDE SEQUENCE [LARGE SCALE GENOMIC DNA]</scope>
    <source>
        <strain evidence="3 4">NBRC 108245</strain>
    </source>
</reference>